<dbReference type="Proteomes" id="UP000294558">
    <property type="component" value="Unassembled WGS sequence"/>
</dbReference>
<organism evidence="2 3">
    <name type="scientific">Ilumatobacter fluminis</name>
    <dbReference type="NCBI Taxonomy" id="467091"/>
    <lineage>
        <taxon>Bacteria</taxon>
        <taxon>Bacillati</taxon>
        <taxon>Actinomycetota</taxon>
        <taxon>Acidimicrobiia</taxon>
        <taxon>Acidimicrobiales</taxon>
        <taxon>Ilumatobacteraceae</taxon>
        <taxon>Ilumatobacter</taxon>
    </lineage>
</organism>
<protein>
    <submittedName>
        <fullName evidence="2">Uncharacterized protein</fullName>
    </submittedName>
</protein>
<dbReference type="EMBL" id="SOAU01000001">
    <property type="protein sequence ID" value="TDT16912.1"/>
    <property type="molecule type" value="Genomic_DNA"/>
</dbReference>
<comment type="caution">
    <text evidence="2">The sequence shown here is derived from an EMBL/GenBank/DDBJ whole genome shotgun (WGS) entry which is preliminary data.</text>
</comment>
<name>A0A4R7I072_9ACTN</name>
<feature type="signal peptide" evidence="1">
    <location>
        <begin position="1"/>
        <end position="23"/>
    </location>
</feature>
<dbReference type="AlphaFoldDB" id="A0A4R7I072"/>
<sequence length="312" mass="31026">MFRSASLVGVVATVALVAGCSSSGDPAESGSGDAVVASTSVPTTDLSADAGDAAAPSTAVPTTTIAPVEPQVVTVDVRVPAHAIDASVSVDAEGGGDPFDDDFATCSAYRSVAGAYAVGVGGPDADLPWVSIVSAARIDGAGEVAADVRVDLPDGSEIDAAGTMTLDADLASGTFTATAADGAVVEGDFDCAGSERPPVTMAATDEGAIEVVALIDRDGRERVVTAATLDADDADCPADPTSVVVRVDGDATLGAISMFEIDQTEGAAVMRLRVGATIYEFDDVVLDLDDAERVGTFIAADDVAVVGAFSCT</sequence>
<evidence type="ECO:0000313" key="2">
    <source>
        <dbReference type="EMBL" id="TDT16912.1"/>
    </source>
</evidence>
<keyword evidence="1" id="KW-0732">Signal</keyword>
<gene>
    <name evidence="2" type="ORF">BDK89_2513</name>
</gene>
<dbReference type="PROSITE" id="PS51257">
    <property type="entry name" value="PROKAR_LIPOPROTEIN"/>
    <property type="match status" value="1"/>
</dbReference>
<keyword evidence="3" id="KW-1185">Reference proteome</keyword>
<evidence type="ECO:0000256" key="1">
    <source>
        <dbReference type="SAM" id="SignalP"/>
    </source>
</evidence>
<dbReference type="RefSeq" id="WP_133869241.1">
    <property type="nucleotide sequence ID" value="NZ_SOAU01000001.1"/>
</dbReference>
<accession>A0A4R7I072</accession>
<feature type="chain" id="PRO_5039651245" evidence="1">
    <location>
        <begin position="24"/>
        <end position="312"/>
    </location>
</feature>
<proteinExistence type="predicted"/>
<evidence type="ECO:0000313" key="3">
    <source>
        <dbReference type="Proteomes" id="UP000294558"/>
    </source>
</evidence>
<reference evidence="2 3" key="1">
    <citation type="submission" date="2019-03" db="EMBL/GenBank/DDBJ databases">
        <title>Sequencing the genomes of 1000 actinobacteria strains.</title>
        <authorList>
            <person name="Klenk H.-P."/>
        </authorList>
    </citation>
    <scope>NUCLEOTIDE SEQUENCE [LARGE SCALE GENOMIC DNA]</scope>
    <source>
        <strain evidence="2 3">DSM 18936</strain>
    </source>
</reference>